<dbReference type="PANTHER" id="PTHR45749">
    <property type="match status" value="1"/>
</dbReference>
<dbReference type="Proteomes" id="UP000478052">
    <property type="component" value="Unassembled WGS sequence"/>
</dbReference>
<dbReference type="EMBL" id="VUJU01010132">
    <property type="protein sequence ID" value="KAF0715684.1"/>
    <property type="molecule type" value="Genomic_DNA"/>
</dbReference>
<dbReference type="PANTHER" id="PTHR45749:SF21">
    <property type="entry name" value="DUF4371 DOMAIN-CONTAINING PROTEIN"/>
    <property type="match status" value="1"/>
</dbReference>
<name>A0A6G0W293_APHCR</name>
<feature type="non-terminal residue" evidence="1">
    <location>
        <position position="1"/>
    </location>
</feature>
<evidence type="ECO:0000313" key="1">
    <source>
        <dbReference type="EMBL" id="KAF0715684.1"/>
    </source>
</evidence>
<accession>A0A6G0W293</accession>
<organism evidence="1 2">
    <name type="scientific">Aphis craccivora</name>
    <name type="common">Cowpea aphid</name>
    <dbReference type="NCBI Taxonomy" id="307492"/>
    <lineage>
        <taxon>Eukaryota</taxon>
        <taxon>Metazoa</taxon>
        <taxon>Ecdysozoa</taxon>
        <taxon>Arthropoda</taxon>
        <taxon>Hexapoda</taxon>
        <taxon>Insecta</taxon>
        <taxon>Pterygota</taxon>
        <taxon>Neoptera</taxon>
        <taxon>Paraneoptera</taxon>
        <taxon>Hemiptera</taxon>
        <taxon>Sternorrhyncha</taxon>
        <taxon>Aphidomorpha</taxon>
        <taxon>Aphidoidea</taxon>
        <taxon>Aphididae</taxon>
        <taxon>Aphidini</taxon>
        <taxon>Aphis</taxon>
        <taxon>Aphis</taxon>
    </lineage>
</organism>
<comment type="caution">
    <text evidence="1">The sequence shown here is derived from an EMBL/GenBank/DDBJ whole genome shotgun (WGS) entry which is preliminary data.</text>
</comment>
<dbReference type="OrthoDB" id="10592721at2759"/>
<gene>
    <name evidence="1" type="ORF">FWK35_00031162</name>
</gene>
<reference evidence="1 2" key="1">
    <citation type="submission" date="2019-08" db="EMBL/GenBank/DDBJ databases">
        <title>Whole genome of Aphis craccivora.</title>
        <authorList>
            <person name="Voronova N.V."/>
            <person name="Shulinski R.S."/>
            <person name="Bandarenka Y.V."/>
            <person name="Zhorov D.G."/>
            <person name="Warner D."/>
        </authorList>
    </citation>
    <scope>NUCLEOTIDE SEQUENCE [LARGE SCALE GENOMIC DNA]</scope>
    <source>
        <strain evidence="1">180601</strain>
        <tissue evidence="1">Whole Body</tissue>
    </source>
</reference>
<dbReference type="AlphaFoldDB" id="A0A6G0W293"/>
<protein>
    <submittedName>
        <fullName evidence="1">Zinc finger MYM-type protein 1-like</fullName>
    </submittedName>
</protein>
<evidence type="ECO:0000313" key="2">
    <source>
        <dbReference type="Proteomes" id="UP000478052"/>
    </source>
</evidence>
<sequence>NTKGGVEKAHLKRAALLKQAANHPKQMKLDFSSILSVEDSITYSNINTNSIIDDEKGIMSSSIDKTDSDLISVCTSITDNPIENKCYTTEFNIKFLSNPNNLTLVQKLEFVNTIHPCQPKLLENVAWFLHRIYNRTDLKVAIESSKKRKENISNNSKGRGSLVTMLSKNTSFDWAANMRGEFNGLHAYIRKGNENSTYIWCYAHVLNLCICDTCDNRDAIKLFELLNCQPTFFSDFYKRMNVWKEQQELLGTGQNKLRKLKKKMVKPGGVVLSALNFVTTSTHVFLKIFVTVGSTSTYLQAKNLDLLAEWVMVKTTIKEIDKINFDDVIKLKLIKNRLRSSLGNEHLEAFLLMTVEKEILDKIEFEDILEI</sequence>
<proteinExistence type="predicted"/>
<keyword evidence="2" id="KW-1185">Reference proteome</keyword>
<feature type="non-terminal residue" evidence="1">
    <location>
        <position position="371"/>
    </location>
</feature>